<dbReference type="SUPFAM" id="SSF103473">
    <property type="entry name" value="MFS general substrate transporter"/>
    <property type="match status" value="1"/>
</dbReference>
<sequence length="395" mass="44421">MVSIQWKVNLAPSVCPSVNITLDVPTRSVGQFFTGSFTNPRHSNWVRMPDIQMHTLPYLPENAEGGDRMKEEKLVISGQEERRLRWKFDLYILPPLTFMYLCNALDKGNVGNAKTDGWDKDIGLTGNQYYILVMIFYVPFCLFGTPISLFVKRYSAARVLPMMMVGFGSMSLFAGLAKNFSQIFAIRFFLGIFESAMLPGVVFYLSTFYKRGELASRVGLFYAAASIAGAFSGLIAFGVFHLKNPKYHSWQFLFWIEDSSVTVDERLDIRDAFRPFKDPMYWLWALISLSFGVPLASVNNFLPQIVASLGFSTVKTNLFTVAPNIVGTVALLFFTFSSDYFRERSIHICIPLATAVIGFIVLGSIDVRENTRVAYFACFLLTIGAFAPSVLVSAW</sequence>
<evidence type="ECO:0000256" key="1">
    <source>
        <dbReference type="ARBA" id="ARBA00004141"/>
    </source>
</evidence>
<evidence type="ECO:0000256" key="6">
    <source>
        <dbReference type="SAM" id="Phobius"/>
    </source>
</evidence>
<keyword evidence="3 6" id="KW-0812">Transmembrane</keyword>
<dbReference type="OrthoDB" id="2985014at2759"/>
<dbReference type="InterPro" id="IPR011701">
    <property type="entry name" value="MFS"/>
</dbReference>
<evidence type="ECO:0000256" key="5">
    <source>
        <dbReference type="ARBA" id="ARBA00023136"/>
    </source>
</evidence>
<evidence type="ECO:0000256" key="2">
    <source>
        <dbReference type="ARBA" id="ARBA00022448"/>
    </source>
</evidence>
<dbReference type="GO" id="GO:0022857">
    <property type="term" value="F:transmembrane transporter activity"/>
    <property type="evidence" value="ECO:0007669"/>
    <property type="project" value="InterPro"/>
</dbReference>
<dbReference type="PANTHER" id="PTHR43791:SF50">
    <property type="entry name" value="TRANSPORTER, PUTATIVE (AFU_ORTHOLOGUE AFUA_2G00840)-RELATED"/>
    <property type="match status" value="1"/>
</dbReference>
<reference evidence="7 8" key="1">
    <citation type="journal article" date="2020" name="ISME J.">
        <title>Uncovering the hidden diversity of litter-decomposition mechanisms in mushroom-forming fungi.</title>
        <authorList>
            <person name="Floudas D."/>
            <person name="Bentzer J."/>
            <person name="Ahren D."/>
            <person name="Johansson T."/>
            <person name="Persson P."/>
            <person name="Tunlid A."/>
        </authorList>
    </citation>
    <scope>NUCLEOTIDE SEQUENCE [LARGE SCALE GENOMIC DNA]</scope>
    <source>
        <strain evidence="7 8">CBS 661.87</strain>
    </source>
</reference>
<evidence type="ECO:0000256" key="3">
    <source>
        <dbReference type="ARBA" id="ARBA00022692"/>
    </source>
</evidence>
<feature type="transmembrane region" description="Helical" evidence="6">
    <location>
        <begin position="318"/>
        <end position="336"/>
    </location>
</feature>
<dbReference type="Gene3D" id="1.20.1250.20">
    <property type="entry name" value="MFS general substrate transporter like domains"/>
    <property type="match status" value="2"/>
</dbReference>
<feature type="transmembrane region" description="Helical" evidence="6">
    <location>
        <begin position="188"/>
        <end position="209"/>
    </location>
</feature>
<dbReference type="GO" id="GO:0016020">
    <property type="term" value="C:membrane"/>
    <property type="evidence" value="ECO:0007669"/>
    <property type="project" value="UniProtKB-SubCell"/>
</dbReference>
<feature type="transmembrane region" description="Helical" evidence="6">
    <location>
        <begin position="221"/>
        <end position="242"/>
    </location>
</feature>
<keyword evidence="2" id="KW-0813">Transport</keyword>
<comment type="subcellular location">
    <subcellularLocation>
        <location evidence="1">Membrane</location>
        <topology evidence="1">Multi-pass membrane protein</topology>
    </subcellularLocation>
</comment>
<dbReference type="AlphaFoldDB" id="A0A8H5GZL1"/>
<gene>
    <name evidence="7" type="ORF">D9615_008821</name>
</gene>
<evidence type="ECO:0000256" key="4">
    <source>
        <dbReference type="ARBA" id="ARBA00022989"/>
    </source>
</evidence>
<organism evidence="7 8">
    <name type="scientific">Tricholomella constricta</name>
    <dbReference type="NCBI Taxonomy" id="117010"/>
    <lineage>
        <taxon>Eukaryota</taxon>
        <taxon>Fungi</taxon>
        <taxon>Dikarya</taxon>
        <taxon>Basidiomycota</taxon>
        <taxon>Agaricomycotina</taxon>
        <taxon>Agaricomycetes</taxon>
        <taxon>Agaricomycetidae</taxon>
        <taxon>Agaricales</taxon>
        <taxon>Tricholomatineae</taxon>
        <taxon>Lyophyllaceae</taxon>
        <taxon>Tricholomella</taxon>
    </lineage>
</organism>
<keyword evidence="4 6" id="KW-1133">Transmembrane helix</keyword>
<evidence type="ECO:0000313" key="7">
    <source>
        <dbReference type="EMBL" id="KAF5374149.1"/>
    </source>
</evidence>
<accession>A0A8H5GZL1</accession>
<proteinExistence type="predicted"/>
<keyword evidence="8" id="KW-1185">Reference proteome</keyword>
<evidence type="ECO:0008006" key="9">
    <source>
        <dbReference type="Google" id="ProtNLM"/>
    </source>
</evidence>
<dbReference type="EMBL" id="JAACJP010000037">
    <property type="protein sequence ID" value="KAF5374149.1"/>
    <property type="molecule type" value="Genomic_DNA"/>
</dbReference>
<dbReference type="InterPro" id="IPR036259">
    <property type="entry name" value="MFS_trans_sf"/>
</dbReference>
<name>A0A8H5GZL1_9AGAR</name>
<protein>
    <recommendedName>
        <fullName evidence="9">Major facilitator superfamily (MFS) profile domain-containing protein</fullName>
    </recommendedName>
</protein>
<dbReference type="PANTHER" id="PTHR43791">
    <property type="entry name" value="PERMEASE-RELATED"/>
    <property type="match status" value="1"/>
</dbReference>
<dbReference type="Pfam" id="PF07690">
    <property type="entry name" value="MFS_1"/>
    <property type="match status" value="1"/>
</dbReference>
<feature type="transmembrane region" description="Helical" evidence="6">
    <location>
        <begin position="157"/>
        <end position="176"/>
    </location>
</feature>
<feature type="transmembrane region" description="Helical" evidence="6">
    <location>
        <begin position="280"/>
        <end position="298"/>
    </location>
</feature>
<feature type="transmembrane region" description="Helical" evidence="6">
    <location>
        <begin position="348"/>
        <end position="367"/>
    </location>
</feature>
<dbReference type="Proteomes" id="UP000565441">
    <property type="component" value="Unassembled WGS sequence"/>
</dbReference>
<feature type="transmembrane region" description="Helical" evidence="6">
    <location>
        <begin position="373"/>
        <end position="394"/>
    </location>
</feature>
<dbReference type="FunFam" id="1.20.1250.20:FF:000188">
    <property type="entry name" value="MFS general substrate transporter"/>
    <property type="match status" value="1"/>
</dbReference>
<feature type="transmembrane region" description="Helical" evidence="6">
    <location>
        <begin position="129"/>
        <end position="151"/>
    </location>
</feature>
<comment type="caution">
    <text evidence="7">The sequence shown here is derived from an EMBL/GenBank/DDBJ whole genome shotgun (WGS) entry which is preliminary data.</text>
</comment>
<keyword evidence="5 6" id="KW-0472">Membrane</keyword>
<evidence type="ECO:0000313" key="8">
    <source>
        <dbReference type="Proteomes" id="UP000565441"/>
    </source>
</evidence>